<dbReference type="Proteomes" id="UP000314294">
    <property type="component" value="Unassembled WGS sequence"/>
</dbReference>
<evidence type="ECO:0000313" key="2">
    <source>
        <dbReference type="EMBL" id="TNN72569.1"/>
    </source>
</evidence>
<name>A0A4Z2I3C7_9TELE</name>
<evidence type="ECO:0000313" key="3">
    <source>
        <dbReference type="Proteomes" id="UP000314294"/>
    </source>
</evidence>
<dbReference type="AlphaFoldDB" id="A0A4Z2I3C7"/>
<organism evidence="2 3">
    <name type="scientific">Liparis tanakae</name>
    <name type="common">Tanaka's snailfish</name>
    <dbReference type="NCBI Taxonomy" id="230148"/>
    <lineage>
        <taxon>Eukaryota</taxon>
        <taxon>Metazoa</taxon>
        <taxon>Chordata</taxon>
        <taxon>Craniata</taxon>
        <taxon>Vertebrata</taxon>
        <taxon>Euteleostomi</taxon>
        <taxon>Actinopterygii</taxon>
        <taxon>Neopterygii</taxon>
        <taxon>Teleostei</taxon>
        <taxon>Neoteleostei</taxon>
        <taxon>Acanthomorphata</taxon>
        <taxon>Eupercaria</taxon>
        <taxon>Perciformes</taxon>
        <taxon>Cottioidei</taxon>
        <taxon>Cottales</taxon>
        <taxon>Liparidae</taxon>
        <taxon>Liparis</taxon>
    </lineage>
</organism>
<gene>
    <name evidence="2" type="ORF">EYF80_017176</name>
</gene>
<protein>
    <submittedName>
        <fullName evidence="2">Uncharacterized protein</fullName>
    </submittedName>
</protein>
<evidence type="ECO:0000256" key="1">
    <source>
        <dbReference type="SAM" id="MobiDB-lite"/>
    </source>
</evidence>
<reference evidence="2 3" key="1">
    <citation type="submission" date="2019-03" db="EMBL/GenBank/DDBJ databases">
        <title>First draft genome of Liparis tanakae, snailfish: a comprehensive survey of snailfish specific genes.</title>
        <authorList>
            <person name="Kim W."/>
            <person name="Song I."/>
            <person name="Jeong J.-H."/>
            <person name="Kim D."/>
            <person name="Kim S."/>
            <person name="Ryu S."/>
            <person name="Song J.Y."/>
            <person name="Lee S.K."/>
        </authorList>
    </citation>
    <scope>NUCLEOTIDE SEQUENCE [LARGE SCALE GENOMIC DNA]</scope>
    <source>
        <tissue evidence="2">Muscle</tissue>
    </source>
</reference>
<comment type="caution">
    <text evidence="2">The sequence shown here is derived from an EMBL/GenBank/DDBJ whole genome shotgun (WGS) entry which is preliminary data.</text>
</comment>
<feature type="compositionally biased region" description="Basic and acidic residues" evidence="1">
    <location>
        <begin position="162"/>
        <end position="174"/>
    </location>
</feature>
<proteinExistence type="predicted"/>
<sequence length="204" mass="22805">MHRGSGQGAGARGKGLGARGKGLGARGKGPGQGARGSGQGARGKGVEFLCKSRQVAKHEYEQSFGFLNLTSEQSSLLISPERRLSACRGGVGGEAGGGERPKQGYFYDSHNKDMEMKHLCAIRGTFSLLPVKKQERDIERLQERVERTETERRDEEEEEEEDRIKEERRGTGKGEEEEEERRRRRRRGAGEERPNKHTRSRGKL</sequence>
<dbReference type="EMBL" id="SRLO01000135">
    <property type="protein sequence ID" value="TNN72569.1"/>
    <property type="molecule type" value="Genomic_DNA"/>
</dbReference>
<keyword evidence="3" id="KW-1185">Reference proteome</keyword>
<feature type="region of interest" description="Disordered" evidence="1">
    <location>
        <begin position="1"/>
        <end position="43"/>
    </location>
</feature>
<feature type="compositionally biased region" description="Basic and acidic residues" evidence="1">
    <location>
        <begin position="142"/>
        <end position="153"/>
    </location>
</feature>
<accession>A0A4Z2I3C7</accession>
<feature type="region of interest" description="Disordered" evidence="1">
    <location>
        <begin position="142"/>
        <end position="204"/>
    </location>
</feature>